<evidence type="ECO:0008006" key="5">
    <source>
        <dbReference type="Google" id="ProtNLM"/>
    </source>
</evidence>
<reference evidence="3" key="1">
    <citation type="submission" date="2022-03" db="EMBL/GenBank/DDBJ databases">
        <authorList>
            <person name="Alioto T."/>
            <person name="Alioto T."/>
            <person name="Gomez Garrido J."/>
        </authorList>
    </citation>
    <scope>NUCLEOTIDE SEQUENCE</scope>
</reference>
<keyword evidence="4" id="KW-1185">Reference proteome</keyword>
<evidence type="ECO:0000256" key="2">
    <source>
        <dbReference type="SAM" id="MobiDB-lite"/>
    </source>
</evidence>
<feature type="compositionally biased region" description="Polar residues" evidence="2">
    <location>
        <begin position="227"/>
        <end position="241"/>
    </location>
</feature>
<feature type="coiled-coil region" evidence="1">
    <location>
        <begin position="95"/>
        <end position="156"/>
    </location>
</feature>
<dbReference type="PANTHER" id="PTHR21301">
    <property type="entry name" value="REVERSE TRANSCRIPTASE"/>
    <property type="match status" value="1"/>
</dbReference>
<evidence type="ECO:0000256" key="1">
    <source>
        <dbReference type="SAM" id="Coils"/>
    </source>
</evidence>
<feature type="compositionally biased region" description="Basic and acidic residues" evidence="2">
    <location>
        <begin position="217"/>
        <end position="226"/>
    </location>
</feature>
<gene>
    <name evidence="3" type="ORF">PECUL_23A035719</name>
</gene>
<keyword evidence="1" id="KW-0175">Coiled coil</keyword>
<organism evidence="3 4">
    <name type="scientific">Pelobates cultripes</name>
    <name type="common">Western spadefoot toad</name>
    <dbReference type="NCBI Taxonomy" id="61616"/>
    <lineage>
        <taxon>Eukaryota</taxon>
        <taxon>Metazoa</taxon>
        <taxon>Chordata</taxon>
        <taxon>Craniata</taxon>
        <taxon>Vertebrata</taxon>
        <taxon>Euteleostomi</taxon>
        <taxon>Amphibia</taxon>
        <taxon>Batrachia</taxon>
        <taxon>Anura</taxon>
        <taxon>Pelobatoidea</taxon>
        <taxon>Pelobatidae</taxon>
        <taxon>Pelobates</taxon>
    </lineage>
</organism>
<proteinExistence type="predicted"/>
<dbReference type="Proteomes" id="UP001295444">
    <property type="component" value="Chromosome 03"/>
</dbReference>
<sequence length="506" mass="58787">MATFAYTEGDINRITSALRGAREFLTNDSERGIAHKLERDLKRKISWELHVNTLEEYLRQKRIPRGLRVRLHPTLCRDNAEHRTVWYKILNKCSVDLMVLTIESLQKELTKLIKEIATAEQELAAVTASTDLETLKKQIEEKLKEYQRETEEFKKKKFHRDELDYQRDQVYTWYSRADNRPYRFNRDTNTQRWRSDTEGATSSSSASSSSGMTFLERGTRHEETPDQHNSCTAAESTDNTAQITQGDLYEEGNMETVGYYISESGPRTVLSLDTGLKPKSTFTPHNINTSIDIFTNLVKKDIYKLRRKHQYTHGYQRKSINFTKQDWSNINNLKKDASIIIKPADKGGALVIMDRTYYTKEIETQLMDNTNYLLISQDPTHNLKRTLDKLNQWALSKNIISDGEYKYMNLKYPRIPVFYTLPKIHKNPLFPPGRPIVSGTGSIFQHPAEILDKFLIKYVPLQRSYLKDTTTFLTLLADIQIPPGDFWLVTMDVQSLYTSIDHNRGI</sequence>
<dbReference type="AlphaFoldDB" id="A0AAD1W0E5"/>
<evidence type="ECO:0000313" key="3">
    <source>
        <dbReference type="EMBL" id="CAH2276679.1"/>
    </source>
</evidence>
<dbReference type="PANTHER" id="PTHR21301:SF12">
    <property type="match status" value="1"/>
</dbReference>
<evidence type="ECO:0000313" key="4">
    <source>
        <dbReference type="Proteomes" id="UP001295444"/>
    </source>
</evidence>
<protein>
    <recommendedName>
        <fullName evidence="5">Reverse transcriptase</fullName>
    </recommendedName>
</protein>
<feature type="region of interest" description="Disordered" evidence="2">
    <location>
        <begin position="184"/>
        <end position="241"/>
    </location>
</feature>
<dbReference type="EMBL" id="OW240914">
    <property type="protein sequence ID" value="CAH2276679.1"/>
    <property type="molecule type" value="Genomic_DNA"/>
</dbReference>
<accession>A0AAD1W0E5</accession>
<name>A0AAD1W0E5_PELCU</name>